<keyword evidence="2" id="KW-0472">Membrane</keyword>
<dbReference type="SUPFAM" id="SSF53822">
    <property type="entry name" value="Periplasmic binding protein-like I"/>
    <property type="match status" value="2"/>
</dbReference>
<keyword evidence="1" id="KW-0732">Signal</keyword>
<dbReference type="AlphaFoldDB" id="A0A7G9Z9H7"/>
<dbReference type="InterPro" id="IPR028081">
    <property type="entry name" value="Leu-bd"/>
</dbReference>
<keyword evidence="2" id="KW-1133">Transmembrane helix</keyword>
<feature type="domain" description="Leucine-binding protein" evidence="3">
    <location>
        <begin position="39"/>
        <end position="241"/>
    </location>
</feature>
<evidence type="ECO:0000256" key="1">
    <source>
        <dbReference type="ARBA" id="ARBA00022729"/>
    </source>
</evidence>
<dbReference type="InterPro" id="IPR051010">
    <property type="entry name" value="BCAA_transport"/>
</dbReference>
<dbReference type="EMBL" id="MT631672">
    <property type="protein sequence ID" value="QNO56911.1"/>
    <property type="molecule type" value="Genomic_DNA"/>
</dbReference>
<evidence type="ECO:0000259" key="3">
    <source>
        <dbReference type="Pfam" id="PF13458"/>
    </source>
</evidence>
<protein>
    <submittedName>
        <fullName evidence="4">Penicillin-binding protein activator LpoA</fullName>
    </submittedName>
</protein>
<dbReference type="Gene3D" id="3.40.50.2300">
    <property type="match status" value="4"/>
</dbReference>
<reference evidence="4" key="1">
    <citation type="submission" date="2020-06" db="EMBL/GenBank/DDBJ databases">
        <title>Unique genomic features of the anaerobic methanotrophic archaea.</title>
        <authorList>
            <person name="Chadwick G.L."/>
            <person name="Skennerton C.T."/>
            <person name="Laso-Perez R."/>
            <person name="Leu A.O."/>
            <person name="Speth D.R."/>
            <person name="Yu H."/>
            <person name="Morgan-Lang C."/>
            <person name="Hatzenpichler R."/>
            <person name="Goudeau D."/>
            <person name="Malmstrom R."/>
            <person name="Brazelton W.J."/>
            <person name="Woyke T."/>
            <person name="Hallam S.J."/>
            <person name="Tyson G.W."/>
            <person name="Wegener G."/>
            <person name="Boetius A."/>
            <person name="Orphan V."/>
        </authorList>
    </citation>
    <scope>NUCLEOTIDE SEQUENCE</scope>
</reference>
<dbReference type="Pfam" id="PF13458">
    <property type="entry name" value="Peripla_BP_6"/>
    <property type="match status" value="2"/>
</dbReference>
<feature type="transmembrane region" description="Helical" evidence="2">
    <location>
        <begin position="7"/>
        <end position="26"/>
    </location>
</feature>
<gene>
    <name evidence="4" type="primary">lpoA_2</name>
    <name evidence="4" type="ORF">AAPMNBCG_00011</name>
</gene>
<evidence type="ECO:0000313" key="4">
    <source>
        <dbReference type="EMBL" id="QNO56911.1"/>
    </source>
</evidence>
<dbReference type="PANTHER" id="PTHR30483">
    <property type="entry name" value="LEUCINE-SPECIFIC-BINDING PROTEIN"/>
    <property type="match status" value="1"/>
</dbReference>
<keyword evidence="2" id="KW-0812">Transmembrane</keyword>
<sequence>MALTTKAIAVIAVILLVVGFAAGWFLRTPAPEVAPQPEVVFGALLSLTGSASSVGESSEAGLELAVEDVNEYLLSIGSKTRIRVIVEDTKTDPAVALEKLQSLAGKGVRVVIGPVCSAEVETIKAYAEENGILLVSASSIAPSLAIPGDNVFRFCPDATHQAEAVARLMWEDGVRVVIPLWRGDVWGDDLVEATKGCFEELGGTMVDGVRYSPTTEDFSTELGSLNSKVSQTIAQYGDVDSLGVYLLAFEEVVPIFIQAQNYPSISTVKWYGNNAVALDKELISNTPAAQFAIRTGFPNPTYAVGKTEKYGLVDDPIRKKIGRPPNNYAFAAYDALWVATLSYLATGRTNDSATLKIALPQTAGSYFGATGWTVLNEAGDRKFGNYDFWAVREDNDTFMWEHVARYQVDPGLPGRLIYERKPVSLEEQVSLKPIKLGHVGDYSSICELYSTSEKKGQLLAIEELNAAGGILGRQLEYLDRDGALNVDISVRELKDLILSEKIDFALGPCSSSEALALQAVTGDYNIIRVSSIACTEAQTVDNYNGTTLQVVVNSYMEGRGQARRIHRDFPNAKKFYCFNQDYEFGYREQAAFEEEIKRLVPDAVIVGKAFSKLGETDYSPFITAMLAMKDDIDFVQSSLYGDDLVAFTKQAKGYGFFDELPFMALYDIDVLRALGKDVPEGVYGFARGDFFADPNPKMMEFVEKYRAKYNGEYPSGWAVLGYDAIYALKAAIEIAGTTDTDAVREALKGMDFTGLRGYTPVRAIDLMMVAPTYNGIITHESPYPFPIWRDVWKIDGAEVIRPEESVLEVRAALSNRTAS</sequence>
<dbReference type="PANTHER" id="PTHR30483:SF40">
    <property type="entry name" value="HISTIDINE KINASE"/>
    <property type="match status" value="1"/>
</dbReference>
<organism evidence="4">
    <name type="scientific">Candidatus Methanophaga sp. ANME-1 ERB7</name>
    <dbReference type="NCBI Taxonomy" id="2759913"/>
    <lineage>
        <taxon>Archaea</taxon>
        <taxon>Methanobacteriati</taxon>
        <taxon>Methanobacteriota</taxon>
        <taxon>Stenosarchaea group</taxon>
        <taxon>Methanomicrobia</taxon>
        <taxon>Candidatus Methanophagales</taxon>
        <taxon>Candidatus Methanophagaceae</taxon>
        <taxon>Candidatus Methanophaga</taxon>
    </lineage>
</organism>
<accession>A0A7G9Z9H7</accession>
<name>A0A7G9Z9H7_9EURY</name>
<evidence type="ECO:0000256" key="2">
    <source>
        <dbReference type="SAM" id="Phobius"/>
    </source>
</evidence>
<dbReference type="InterPro" id="IPR028082">
    <property type="entry name" value="Peripla_BP_I"/>
</dbReference>
<dbReference type="CDD" id="cd06330">
    <property type="entry name" value="PBP1_As_SBP-like"/>
    <property type="match status" value="1"/>
</dbReference>
<feature type="domain" description="Leucine-binding protein" evidence="3">
    <location>
        <begin position="433"/>
        <end position="758"/>
    </location>
</feature>
<proteinExistence type="predicted"/>